<dbReference type="EMBL" id="WBZJ01000001">
    <property type="protein sequence ID" value="KAB3523060.1"/>
    <property type="molecule type" value="Genomic_DNA"/>
</dbReference>
<evidence type="ECO:0000256" key="5">
    <source>
        <dbReference type="ARBA" id="ARBA00022741"/>
    </source>
</evidence>
<gene>
    <name evidence="9" type="primary">ispE</name>
    <name evidence="12" type="ORF">F8377_02560</name>
</gene>
<comment type="pathway">
    <text evidence="9">Isoprenoid biosynthesis; isopentenyl diphosphate biosynthesis via DXP pathway; isopentenyl diphosphate from 1-deoxy-D-xylulose 5-phosphate: step 3/6.</text>
</comment>
<dbReference type="RefSeq" id="WP_151843860.1">
    <property type="nucleotide sequence ID" value="NZ_WBZJ01000001.1"/>
</dbReference>
<dbReference type="Proteomes" id="UP000436181">
    <property type="component" value="Unassembled WGS sequence"/>
</dbReference>
<evidence type="ECO:0000259" key="10">
    <source>
        <dbReference type="Pfam" id="PF00288"/>
    </source>
</evidence>
<dbReference type="InterPro" id="IPR004424">
    <property type="entry name" value="IspE"/>
</dbReference>
<evidence type="ECO:0000256" key="9">
    <source>
        <dbReference type="HAMAP-Rule" id="MF_00061"/>
    </source>
</evidence>
<reference evidence="12 13" key="1">
    <citation type="submission" date="2019-10" db="EMBL/GenBank/DDBJ databases">
        <title>Corynebacterium sp novel species isolated from the respiratory tract of Marmot.</title>
        <authorList>
            <person name="Zhang G."/>
        </authorList>
    </citation>
    <scope>NUCLEOTIDE SEQUENCE [LARGE SCALE GENOMIC DNA]</scope>
    <source>
        <strain evidence="12 13">336</strain>
    </source>
</reference>
<evidence type="ECO:0000256" key="4">
    <source>
        <dbReference type="ARBA" id="ARBA00022679"/>
    </source>
</evidence>
<dbReference type="PANTHER" id="PTHR43527:SF2">
    <property type="entry name" value="4-DIPHOSPHOCYTIDYL-2-C-METHYL-D-ERYTHRITOL KINASE, CHLOROPLASTIC"/>
    <property type="match status" value="1"/>
</dbReference>
<dbReference type="Gene3D" id="3.30.70.890">
    <property type="entry name" value="GHMP kinase, C-terminal domain"/>
    <property type="match status" value="1"/>
</dbReference>
<dbReference type="PANTHER" id="PTHR43527">
    <property type="entry name" value="4-DIPHOSPHOCYTIDYL-2-C-METHYL-D-ERYTHRITOL KINASE, CHLOROPLASTIC"/>
    <property type="match status" value="1"/>
</dbReference>
<feature type="active site" evidence="9">
    <location>
        <position position="150"/>
    </location>
</feature>
<dbReference type="InterPro" id="IPR013750">
    <property type="entry name" value="GHMP_kinase_C_dom"/>
</dbReference>
<evidence type="ECO:0000256" key="6">
    <source>
        <dbReference type="ARBA" id="ARBA00022777"/>
    </source>
</evidence>
<dbReference type="Pfam" id="PF08544">
    <property type="entry name" value="GHMP_kinases_C"/>
    <property type="match status" value="1"/>
</dbReference>
<dbReference type="NCBIfam" id="TIGR00154">
    <property type="entry name" value="ispE"/>
    <property type="match status" value="1"/>
</dbReference>
<dbReference type="SUPFAM" id="SSF54211">
    <property type="entry name" value="Ribosomal protein S5 domain 2-like"/>
    <property type="match status" value="1"/>
</dbReference>
<comment type="caution">
    <text evidence="12">The sequence shown here is derived from an EMBL/GenBank/DDBJ whole genome shotgun (WGS) entry which is preliminary data.</text>
</comment>
<evidence type="ECO:0000313" key="12">
    <source>
        <dbReference type="EMBL" id="KAB3523060.1"/>
    </source>
</evidence>
<comment type="function">
    <text evidence="9">Catalyzes the phosphorylation of the position 2 hydroxy group of 4-diphosphocytidyl-2C-methyl-D-erythritol.</text>
</comment>
<dbReference type="Pfam" id="PF00288">
    <property type="entry name" value="GHMP_kinases_N"/>
    <property type="match status" value="1"/>
</dbReference>
<keyword evidence="4 9" id="KW-0808">Transferase</keyword>
<evidence type="ECO:0000256" key="2">
    <source>
        <dbReference type="ARBA" id="ARBA00012052"/>
    </source>
</evidence>
<evidence type="ECO:0000256" key="3">
    <source>
        <dbReference type="ARBA" id="ARBA00017473"/>
    </source>
</evidence>
<proteinExistence type="inferred from homology"/>
<keyword evidence="7 9" id="KW-0067">ATP-binding</keyword>
<feature type="domain" description="GHMP kinase N-terminal" evidence="10">
    <location>
        <begin position="70"/>
        <end position="158"/>
    </location>
</feature>
<dbReference type="PIRSF" id="PIRSF010376">
    <property type="entry name" value="IspE"/>
    <property type="match status" value="1"/>
</dbReference>
<comment type="similarity">
    <text evidence="1 9">Belongs to the GHMP kinase family. IspE subfamily.</text>
</comment>
<dbReference type="NCBIfam" id="NF002870">
    <property type="entry name" value="PRK03188.1"/>
    <property type="match status" value="1"/>
</dbReference>
<dbReference type="HAMAP" id="MF_00061">
    <property type="entry name" value="IspE"/>
    <property type="match status" value="1"/>
</dbReference>
<feature type="binding site" evidence="9">
    <location>
        <begin position="108"/>
        <end position="118"/>
    </location>
    <ligand>
        <name>ATP</name>
        <dbReference type="ChEBI" id="CHEBI:30616"/>
    </ligand>
</feature>
<accession>A0ABQ6VFA6</accession>
<keyword evidence="6 9" id="KW-0418">Kinase</keyword>
<protein>
    <recommendedName>
        <fullName evidence="3 9">4-diphosphocytidyl-2-C-methyl-D-erythritol kinase</fullName>
        <shortName evidence="9">CMK</shortName>
        <ecNumber evidence="2 9">2.7.1.148</ecNumber>
    </recommendedName>
    <alternativeName>
        <fullName evidence="8 9">4-(cytidine-5'-diphospho)-2-C-methyl-D-erythritol kinase</fullName>
    </alternativeName>
</protein>
<dbReference type="EC" id="2.7.1.148" evidence="2 9"/>
<keyword evidence="13" id="KW-1185">Reference proteome</keyword>
<evidence type="ECO:0000256" key="8">
    <source>
        <dbReference type="ARBA" id="ARBA00032554"/>
    </source>
</evidence>
<evidence type="ECO:0000259" key="11">
    <source>
        <dbReference type="Pfam" id="PF08544"/>
    </source>
</evidence>
<dbReference type="SUPFAM" id="SSF55060">
    <property type="entry name" value="GHMP Kinase, C-terminal domain"/>
    <property type="match status" value="1"/>
</dbReference>
<name>A0ABQ6VFA6_9CORY</name>
<feature type="domain" description="GHMP kinase C-terminal" evidence="11">
    <location>
        <begin position="217"/>
        <end position="288"/>
    </location>
</feature>
<dbReference type="GO" id="GO:0050515">
    <property type="term" value="F:4-(cytidine 5'-diphospho)-2-C-methyl-D-erythritol kinase activity"/>
    <property type="evidence" value="ECO:0007669"/>
    <property type="project" value="UniProtKB-EC"/>
</dbReference>
<dbReference type="InterPro" id="IPR006204">
    <property type="entry name" value="GHMP_kinase_N_dom"/>
</dbReference>
<sequence length="310" mass="32110">MSVTAVAHGKVNLHLSVGDVRPDGYHELTTIFQSLNLREQVRLSAPEPGEEPQLTVEGHSAHLVPTDSSNLAWRAVELLAQRRGRYRGQYHADDAPAFPHIHITKEVPVAGGMAGGSADAAAALRAGVEYFGMDIDQRELMGMAATLGADVPFCLLGGTALGTGKGEELVNVPTRGQYHWAIATDKRGLSTPTVFAKLDEQRAAKDMPRAGAPDGVMQALLSGDPHRLGALLANDLQAPAISLMPSLRETLAQAAEAGAIAAIVSGSGPTIAMLCESEEHAVDVATAVAVSGTASATAVTSSPGVGAHLI</sequence>
<dbReference type="Gene3D" id="3.30.230.10">
    <property type="match status" value="1"/>
</dbReference>
<dbReference type="InterPro" id="IPR014721">
    <property type="entry name" value="Ribsml_uS5_D2-typ_fold_subgr"/>
</dbReference>
<dbReference type="InterPro" id="IPR036554">
    <property type="entry name" value="GHMP_kinase_C_sf"/>
</dbReference>
<dbReference type="InterPro" id="IPR020568">
    <property type="entry name" value="Ribosomal_Su5_D2-typ_SF"/>
</dbReference>
<keyword evidence="9" id="KW-0414">Isoprene biosynthesis</keyword>
<evidence type="ECO:0000256" key="1">
    <source>
        <dbReference type="ARBA" id="ARBA00009684"/>
    </source>
</evidence>
<comment type="catalytic activity">
    <reaction evidence="9">
        <text>4-CDP-2-C-methyl-D-erythritol + ATP = 4-CDP-2-C-methyl-D-erythritol 2-phosphate + ADP + H(+)</text>
        <dbReference type="Rhea" id="RHEA:18437"/>
        <dbReference type="ChEBI" id="CHEBI:15378"/>
        <dbReference type="ChEBI" id="CHEBI:30616"/>
        <dbReference type="ChEBI" id="CHEBI:57823"/>
        <dbReference type="ChEBI" id="CHEBI:57919"/>
        <dbReference type="ChEBI" id="CHEBI:456216"/>
        <dbReference type="EC" id="2.7.1.148"/>
    </reaction>
</comment>
<keyword evidence="5 9" id="KW-0547">Nucleotide-binding</keyword>
<evidence type="ECO:0000313" key="13">
    <source>
        <dbReference type="Proteomes" id="UP000436181"/>
    </source>
</evidence>
<organism evidence="12 13">
    <name type="scientific">Corynebacterium zhongnanshanii</name>
    <dbReference type="NCBI Taxonomy" id="2768834"/>
    <lineage>
        <taxon>Bacteria</taxon>
        <taxon>Bacillati</taxon>
        <taxon>Actinomycetota</taxon>
        <taxon>Actinomycetes</taxon>
        <taxon>Mycobacteriales</taxon>
        <taxon>Corynebacteriaceae</taxon>
        <taxon>Corynebacterium</taxon>
    </lineage>
</organism>
<evidence type="ECO:0000256" key="7">
    <source>
        <dbReference type="ARBA" id="ARBA00022840"/>
    </source>
</evidence>
<feature type="active site" evidence="9">
    <location>
        <position position="10"/>
    </location>
</feature>